<accession>A0A382G340</accession>
<sequence length="64" mass="7380">VLEFQVAIPVNYQQQLDMVSFRVAGRLHHNEAVRNGAEKEWDLISLGEREWGGAYSLGMNRHKK</sequence>
<feature type="non-terminal residue" evidence="1">
    <location>
        <position position="64"/>
    </location>
</feature>
<gene>
    <name evidence="1" type="ORF">METZ01_LOCUS221878</name>
</gene>
<reference evidence="1" key="1">
    <citation type="submission" date="2018-05" db="EMBL/GenBank/DDBJ databases">
        <authorList>
            <person name="Lanie J.A."/>
            <person name="Ng W.-L."/>
            <person name="Kazmierczak K.M."/>
            <person name="Andrzejewski T.M."/>
            <person name="Davidsen T.M."/>
            <person name="Wayne K.J."/>
            <person name="Tettelin H."/>
            <person name="Glass J.I."/>
            <person name="Rusch D."/>
            <person name="Podicherti R."/>
            <person name="Tsui H.-C.T."/>
            <person name="Winkler M.E."/>
        </authorList>
    </citation>
    <scope>NUCLEOTIDE SEQUENCE</scope>
</reference>
<name>A0A382G340_9ZZZZ</name>
<dbReference type="AlphaFoldDB" id="A0A382G340"/>
<feature type="non-terminal residue" evidence="1">
    <location>
        <position position="1"/>
    </location>
</feature>
<evidence type="ECO:0000313" key="1">
    <source>
        <dbReference type="EMBL" id="SVB69024.1"/>
    </source>
</evidence>
<proteinExistence type="predicted"/>
<dbReference type="EMBL" id="UINC01053012">
    <property type="protein sequence ID" value="SVB69024.1"/>
    <property type="molecule type" value="Genomic_DNA"/>
</dbReference>
<protein>
    <submittedName>
        <fullName evidence="1">Uncharacterized protein</fullName>
    </submittedName>
</protein>
<organism evidence="1">
    <name type="scientific">marine metagenome</name>
    <dbReference type="NCBI Taxonomy" id="408172"/>
    <lineage>
        <taxon>unclassified sequences</taxon>
        <taxon>metagenomes</taxon>
        <taxon>ecological metagenomes</taxon>
    </lineage>
</organism>